<dbReference type="InterPro" id="IPR013785">
    <property type="entry name" value="Aldolase_TIM"/>
</dbReference>
<dbReference type="SFLD" id="SFLDS00029">
    <property type="entry name" value="Radical_SAM"/>
    <property type="match status" value="1"/>
</dbReference>
<evidence type="ECO:0000256" key="3">
    <source>
        <dbReference type="ARBA" id="ARBA00022723"/>
    </source>
</evidence>
<evidence type="ECO:0000259" key="10">
    <source>
        <dbReference type="PROSITE" id="PS51918"/>
    </source>
</evidence>
<feature type="binding site" evidence="9">
    <location>
        <position position="46"/>
    </location>
    <ligand>
        <name>[4Fe-4S] cluster</name>
        <dbReference type="ChEBI" id="CHEBI:49883"/>
        <note>4Fe-4S-S-AdoMet</note>
    </ligand>
</feature>
<dbReference type="AlphaFoldDB" id="A0A0R2U7Q9"/>
<feature type="binding site" evidence="9">
    <location>
        <position position="49"/>
    </location>
    <ligand>
        <name>[4Fe-4S] cluster</name>
        <dbReference type="ChEBI" id="CHEBI:49883"/>
        <note>4Fe-4S-S-AdoMet</note>
    </ligand>
</feature>
<sequence length="208" mass="23443">MMYSIKEIYKTIQGEGAQAGRTAMFVRFSGCNLWSGREQHRSSAICKFCDTDFVGTNGINGGTYAAKDLVLKLTELWGDQGNRLIVFTGGEPMLQLDARLIEECKKSGFDTAIETNGTIAIDLDLDWICVSPKQGSELIVHQGNELKVVYPQEGQDLDHFLDLEFDHMYLQPMDGLEGKENTRKTIQYCLENPRWKLSIQQHKLIGMA</sequence>
<dbReference type="SFLD" id="SFLDF00376">
    <property type="entry name" value="7-carboxy-7-deazaguanine_synth"/>
    <property type="match status" value="1"/>
</dbReference>
<dbReference type="InterPro" id="IPR007197">
    <property type="entry name" value="rSAM"/>
</dbReference>
<evidence type="ECO:0000256" key="8">
    <source>
        <dbReference type="ARBA" id="ARBA00023239"/>
    </source>
</evidence>
<gene>
    <name evidence="9" type="primary">queE</name>
    <name evidence="11" type="ORF">ABS10_06865</name>
</gene>
<dbReference type="Pfam" id="PF04055">
    <property type="entry name" value="Radical_SAM"/>
    <property type="match status" value="1"/>
</dbReference>
<evidence type="ECO:0000313" key="11">
    <source>
        <dbReference type="EMBL" id="KRO93746.1"/>
    </source>
</evidence>
<dbReference type="InterPro" id="IPR024924">
    <property type="entry name" value="7-CO-7-deazaguanine_synth-like"/>
</dbReference>
<protein>
    <recommendedName>
        <fullName evidence="9">7-carboxy-7-deazaguanine synthase</fullName>
        <shortName evidence="9">CDG synthase</shortName>
        <ecNumber evidence="9">4.3.99.3</ecNumber>
    </recommendedName>
    <alternativeName>
        <fullName evidence="9">Queuosine biosynthesis protein QueE</fullName>
    </alternativeName>
</protein>
<keyword evidence="5 9" id="KW-0460">Magnesium</keyword>
<dbReference type="PANTHER" id="PTHR42836">
    <property type="entry name" value="7-CARBOXY-7-DEAZAGUANINE SYNTHASE"/>
    <property type="match status" value="1"/>
</dbReference>
<feature type="binding site" evidence="9">
    <location>
        <position position="88"/>
    </location>
    <ligand>
        <name>substrate</name>
    </ligand>
</feature>
<keyword evidence="3 9" id="KW-0479">Metal-binding</keyword>
<dbReference type="InterPro" id="IPR058240">
    <property type="entry name" value="rSAM_sf"/>
</dbReference>
<keyword evidence="7 9" id="KW-0411">Iron-sulfur</keyword>
<dbReference type="Gene3D" id="3.20.20.70">
    <property type="entry name" value="Aldolase class I"/>
    <property type="match status" value="1"/>
</dbReference>
<proteinExistence type="inferred from homology"/>
<evidence type="ECO:0000256" key="9">
    <source>
        <dbReference type="HAMAP-Rule" id="MF_00917"/>
    </source>
</evidence>
<dbReference type="EC" id="4.3.99.3" evidence="9"/>
<comment type="caution">
    <text evidence="9">Lacks conserved residue(s) required for the propagation of feature annotation.</text>
</comment>
<dbReference type="InterPro" id="IPR030977">
    <property type="entry name" value="QueE_Cx14CxxC"/>
</dbReference>
<name>A0A0R2U7Q9_9GAMM</name>
<feature type="binding site" evidence="9">
    <location>
        <position position="51"/>
    </location>
    <ligand>
        <name>Mg(2+)</name>
        <dbReference type="ChEBI" id="CHEBI:18420"/>
    </ligand>
</feature>
<feature type="binding site" evidence="9">
    <location>
        <begin position="131"/>
        <end position="133"/>
    </location>
    <ligand>
        <name>S-adenosyl-L-methionine</name>
        <dbReference type="ChEBI" id="CHEBI:59789"/>
    </ligand>
</feature>
<comment type="catalytic activity">
    <reaction evidence="9">
        <text>6-carboxy-5,6,7,8-tetrahydropterin + H(+) = 7-carboxy-7-carbaguanine + NH4(+)</text>
        <dbReference type="Rhea" id="RHEA:27974"/>
        <dbReference type="ChEBI" id="CHEBI:15378"/>
        <dbReference type="ChEBI" id="CHEBI:28938"/>
        <dbReference type="ChEBI" id="CHEBI:61032"/>
        <dbReference type="ChEBI" id="CHEBI:61036"/>
        <dbReference type="EC" id="4.3.99.3"/>
    </reaction>
</comment>
<dbReference type="HAMAP" id="MF_00917">
    <property type="entry name" value="QueE"/>
    <property type="match status" value="1"/>
</dbReference>
<comment type="pathway">
    <text evidence="9">Purine metabolism; 7-cyano-7-deazaguanine biosynthesis.</text>
</comment>
<evidence type="ECO:0000256" key="1">
    <source>
        <dbReference type="ARBA" id="ARBA00022485"/>
    </source>
</evidence>
<comment type="cofactor">
    <cofactor evidence="9">
        <name>Mg(2+)</name>
        <dbReference type="ChEBI" id="CHEBI:18420"/>
    </cofactor>
</comment>
<feature type="binding site" evidence="9">
    <location>
        <position position="27"/>
    </location>
    <ligand>
        <name>substrate</name>
    </ligand>
</feature>
<dbReference type="PIRSF" id="PIRSF000370">
    <property type="entry name" value="QueE"/>
    <property type="match status" value="1"/>
</dbReference>
<feature type="binding site" evidence="9">
    <location>
        <begin position="48"/>
        <end position="50"/>
    </location>
    <ligand>
        <name>S-adenosyl-L-methionine</name>
        <dbReference type="ChEBI" id="CHEBI:59789"/>
    </ligand>
</feature>
<dbReference type="PANTHER" id="PTHR42836:SF1">
    <property type="entry name" value="7-CARBOXY-7-DEAZAGUANINE SYNTHASE"/>
    <property type="match status" value="1"/>
</dbReference>
<reference evidence="11 12" key="1">
    <citation type="submission" date="2015-10" db="EMBL/GenBank/DDBJ databases">
        <title>Metagenome-Assembled Genomes uncover a global brackish microbiome.</title>
        <authorList>
            <person name="Hugerth L.W."/>
            <person name="Larsson J."/>
            <person name="Alneberg J."/>
            <person name="Lindh M.V."/>
            <person name="Legrand C."/>
            <person name="Pinhassi J."/>
            <person name="Andersson A.F."/>
        </authorList>
    </citation>
    <scope>NUCLEOTIDE SEQUENCE [LARGE SCALE GENOMIC DNA]</scope>
    <source>
        <strain evidence="11">BACL1 MAG-120820-bin45</strain>
    </source>
</reference>
<keyword evidence="6 9" id="KW-0408">Iron</keyword>
<dbReference type="EMBL" id="LICS01000161">
    <property type="protein sequence ID" value="KRO93746.1"/>
    <property type="molecule type" value="Genomic_DNA"/>
</dbReference>
<dbReference type="STRING" id="1655612.ABS10_06865"/>
<comment type="cofactor">
    <cofactor evidence="9">
        <name>S-adenosyl-L-methionine</name>
        <dbReference type="ChEBI" id="CHEBI:59789"/>
    </cofactor>
    <text evidence="9">Binds 1 S-adenosyl-L-methionine per subunit.</text>
</comment>
<evidence type="ECO:0000256" key="2">
    <source>
        <dbReference type="ARBA" id="ARBA00022691"/>
    </source>
</evidence>
<feature type="binding site" evidence="9">
    <location>
        <position position="90"/>
    </location>
    <ligand>
        <name>S-adenosyl-L-methionine</name>
        <dbReference type="ChEBI" id="CHEBI:59789"/>
    </ligand>
</feature>
<dbReference type="UniPathway" id="UPA00391"/>
<evidence type="ECO:0000256" key="6">
    <source>
        <dbReference type="ARBA" id="ARBA00023004"/>
    </source>
</evidence>
<organism evidence="11 12">
    <name type="scientific">SAR86 cluster bacterium BACL1 MAG-120820-bin45</name>
    <dbReference type="NCBI Taxonomy" id="1655612"/>
    <lineage>
        <taxon>Bacteria</taxon>
        <taxon>Pseudomonadati</taxon>
        <taxon>Pseudomonadota</taxon>
        <taxon>Gammaproteobacteria</taxon>
        <taxon>SAR86 cluster</taxon>
    </lineage>
</organism>
<evidence type="ECO:0000256" key="7">
    <source>
        <dbReference type="ARBA" id="ARBA00023014"/>
    </source>
</evidence>
<dbReference type="SUPFAM" id="SSF102114">
    <property type="entry name" value="Radical SAM enzymes"/>
    <property type="match status" value="1"/>
</dbReference>
<dbReference type="GO" id="GO:0016840">
    <property type="term" value="F:carbon-nitrogen lyase activity"/>
    <property type="evidence" value="ECO:0007669"/>
    <property type="project" value="UniProtKB-UniRule"/>
</dbReference>
<dbReference type="GO" id="GO:0000287">
    <property type="term" value="F:magnesium ion binding"/>
    <property type="evidence" value="ECO:0007669"/>
    <property type="project" value="UniProtKB-UniRule"/>
</dbReference>
<comment type="caution">
    <text evidence="11">The sequence shown here is derived from an EMBL/GenBank/DDBJ whole genome shotgun (WGS) entry which is preliminary data.</text>
</comment>
<dbReference type="GO" id="GO:0051539">
    <property type="term" value="F:4 iron, 4 sulfur cluster binding"/>
    <property type="evidence" value="ECO:0007669"/>
    <property type="project" value="UniProtKB-UniRule"/>
</dbReference>
<dbReference type="GO" id="GO:0008616">
    <property type="term" value="P:tRNA queuosine(34) biosynthetic process"/>
    <property type="evidence" value="ECO:0007669"/>
    <property type="project" value="UniProtKB-UniRule"/>
</dbReference>
<keyword evidence="4 9" id="KW-0671">Queuosine biosynthesis</keyword>
<comment type="function">
    <text evidence="9">Catalyzes the complex heterocyclic radical-mediated conversion of 6-carboxy-5,6,7,8-tetrahydropterin (CPH4) to 7-carboxy-7-deazaguanine (CDG), a step common to the biosynthetic pathways of all 7-deazapurine-containing compounds.</text>
</comment>
<feature type="binding site" evidence="9">
    <location>
        <position position="31"/>
    </location>
    <ligand>
        <name>[4Fe-4S] cluster</name>
        <dbReference type="ChEBI" id="CHEBI:49883"/>
        <note>4Fe-4S-S-AdoMet</note>
    </ligand>
</feature>
<feature type="domain" description="Radical SAM core" evidence="10">
    <location>
        <begin position="18"/>
        <end position="208"/>
    </location>
</feature>
<comment type="cofactor">
    <cofactor evidence="9">
        <name>[4Fe-4S] cluster</name>
        <dbReference type="ChEBI" id="CHEBI:49883"/>
    </cofactor>
    <text evidence="9">Binds 1 [4Fe-4S] cluster. The cluster is coordinated with 3 cysteines and an exchangeable S-adenosyl-L-methionine.</text>
</comment>
<dbReference type="NCBIfam" id="TIGR04508">
    <property type="entry name" value="queE_Cx14CxxC"/>
    <property type="match status" value="1"/>
</dbReference>
<keyword evidence="1 9" id="KW-0004">4Fe-4S</keyword>
<keyword evidence="2 9" id="KW-0949">S-adenosyl-L-methionine</keyword>
<accession>A0A0R2U7Q9</accession>
<comment type="similarity">
    <text evidence="9">Belongs to the radical SAM superfamily. 7-carboxy-7-deazaguanine synthase family.</text>
</comment>
<evidence type="ECO:0000256" key="4">
    <source>
        <dbReference type="ARBA" id="ARBA00022785"/>
    </source>
</evidence>
<feature type="binding site" evidence="9">
    <location>
        <begin position="171"/>
        <end position="174"/>
    </location>
    <ligand>
        <name>S-adenosyl-L-methionine</name>
        <dbReference type="ChEBI" id="CHEBI:59789"/>
    </ligand>
</feature>
<keyword evidence="8 9" id="KW-0456">Lyase</keyword>
<dbReference type="PROSITE" id="PS51918">
    <property type="entry name" value="RADICAL_SAM"/>
    <property type="match status" value="1"/>
</dbReference>
<feature type="binding site" evidence="9">
    <location>
        <begin position="12"/>
        <end position="14"/>
    </location>
    <ligand>
        <name>substrate</name>
    </ligand>
</feature>
<evidence type="ECO:0000256" key="5">
    <source>
        <dbReference type="ARBA" id="ARBA00022842"/>
    </source>
</evidence>
<evidence type="ECO:0000313" key="12">
    <source>
        <dbReference type="Proteomes" id="UP000051027"/>
    </source>
</evidence>
<dbReference type="Proteomes" id="UP000051027">
    <property type="component" value="Unassembled WGS sequence"/>
</dbReference>
<dbReference type="GO" id="GO:1904047">
    <property type="term" value="F:S-adenosyl-L-methionine binding"/>
    <property type="evidence" value="ECO:0007669"/>
    <property type="project" value="UniProtKB-UniRule"/>
</dbReference>
<comment type="subunit">
    <text evidence="9">Homodimer.</text>
</comment>